<dbReference type="AlphaFoldDB" id="A0A9Y1MX20"/>
<dbReference type="GO" id="GO:0009523">
    <property type="term" value="C:photosystem II"/>
    <property type="evidence" value="ECO:0007669"/>
    <property type="project" value="UniProtKB-KW"/>
</dbReference>
<dbReference type="InterPro" id="IPR008030">
    <property type="entry name" value="NmrA-like"/>
</dbReference>
<keyword evidence="4" id="KW-0604">Photosystem II</keyword>
<organism evidence="6">
    <name type="scientific">Gronococcus sybilensis</name>
    <dbReference type="NCBI Taxonomy" id="3028029"/>
    <lineage>
        <taxon>Eukaryota</taxon>
        <taxon>Rhodophyta</taxon>
        <taxon>Bangiophyceae</taxon>
        <taxon>Cavernulicolales</taxon>
        <taxon>Cavernulicolaceae</taxon>
        <taxon>Gronococcus</taxon>
    </lineage>
</organism>
<name>A0A9Y1MX20_9RHOD</name>
<dbReference type="InterPro" id="IPR036291">
    <property type="entry name" value="NAD(P)-bd_dom_sf"/>
</dbReference>
<geneLocation type="plastid" evidence="6"/>
<dbReference type="PANTHER" id="PTHR47128">
    <property type="match status" value="1"/>
</dbReference>
<evidence type="ECO:0000259" key="5">
    <source>
        <dbReference type="Pfam" id="PF05368"/>
    </source>
</evidence>
<evidence type="ECO:0000313" key="6">
    <source>
        <dbReference type="EMBL" id="WDA99114.1"/>
    </source>
</evidence>
<dbReference type="GO" id="GO:0015979">
    <property type="term" value="P:photosynthesis"/>
    <property type="evidence" value="ECO:0007669"/>
    <property type="project" value="UniProtKB-KW"/>
</dbReference>
<protein>
    <submittedName>
        <fullName evidence="6">Ycf39</fullName>
    </submittedName>
</protein>
<dbReference type="PANTHER" id="PTHR47128:SF2">
    <property type="entry name" value="PROTEIN HIGH CHLOROPHYLL FLUORESCENCE PHENOTYPE 244, CHLOROPLASTIC"/>
    <property type="match status" value="1"/>
</dbReference>
<keyword evidence="2" id="KW-0602">Photosynthesis</keyword>
<evidence type="ECO:0000256" key="2">
    <source>
        <dbReference type="ARBA" id="ARBA00022531"/>
    </source>
</evidence>
<comment type="subcellular location">
    <subcellularLocation>
        <location evidence="1">Plastid</location>
    </subcellularLocation>
</comment>
<gene>
    <name evidence="6" type="primary">ycf39</name>
    <name evidence="6" type="ORF">GRSY_109</name>
</gene>
<proteinExistence type="predicted"/>
<evidence type="ECO:0000256" key="4">
    <source>
        <dbReference type="ARBA" id="ARBA00023276"/>
    </source>
</evidence>
<dbReference type="Pfam" id="PF05368">
    <property type="entry name" value="NmrA"/>
    <property type="match status" value="1"/>
</dbReference>
<evidence type="ECO:0000256" key="3">
    <source>
        <dbReference type="ARBA" id="ARBA00022640"/>
    </source>
</evidence>
<dbReference type="Gene3D" id="3.40.50.720">
    <property type="entry name" value="NAD(P)-binding Rossmann-like Domain"/>
    <property type="match status" value="1"/>
</dbReference>
<evidence type="ECO:0000256" key="1">
    <source>
        <dbReference type="ARBA" id="ARBA00004474"/>
    </source>
</evidence>
<dbReference type="InterPro" id="IPR044256">
    <property type="entry name" value="HCF244-like"/>
</dbReference>
<dbReference type="CDD" id="cd05243">
    <property type="entry name" value="SDR_a5"/>
    <property type="match status" value="1"/>
</dbReference>
<dbReference type="SUPFAM" id="SSF51735">
    <property type="entry name" value="NAD(P)-binding Rossmann-fold domains"/>
    <property type="match status" value="1"/>
</dbReference>
<feature type="domain" description="NmrA-like" evidence="5">
    <location>
        <begin position="2"/>
        <end position="237"/>
    </location>
</feature>
<reference evidence="6" key="1">
    <citation type="journal article" date="2023" name="J. Phycol.">
        <title>Revised classification of the Cyanidiophyceae based on plastid genome data with descriptions of the Cavernulicolales ord. nov. and Galdieriales ord. nov. (Rhodophyta).</title>
        <authorList>
            <person name="Park S.I."/>
            <person name="Cho C.H."/>
            <person name="Ciniglia C."/>
            <person name="Huang T.Y."/>
            <person name="Liu S.L."/>
            <person name="Bustamante D.E."/>
            <person name="Calderon M.S."/>
            <person name="Mansilla A."/>
            <person name="McDermott T."/>
            <person name="Andersen R.A."/>
            <person name="Yoon H.S."/>
        </authorList>
    </citation>
    <scope>NUCLEOTIDE SEQUENCE</scope>
</reference>
<dbReference type="GO" id="GO:0009536">
    <property type="term" value="C:plastid"/>
    <property type="evidence" value="ECO:0007669"/>
    <property type="project" value="UniProtKB-SubCell"/>
</dbReference>
<dbReference type="EMBL" id="OP616812">
    <property type="protein sequence ID" value="WDA99114.1"/>
    <property type="molecule type" value="Genomic_DNA"/>
</dbReference>
<sequence length="319" mass="35771">MTVLIVGATGTLGRQIVQQALEEGYSVRCLVRSFRRAAFLKEWGTELVYGDLTIPETLPATLKGVTAVIDASTTRANEIVDIEQIDWYGKMSLLKAAKVAKIDRFIFCSILCSEKYSHVKLMRLKTKLEEQLISSGLNYTILKLAGFFQGLIGQYALPILEKESVWITGESTPISYIDTQNAAKLILRTLVFKVASNKKLPLLGFQAWTSQQIINVCENLSGQNAKIIKVPIGMLRLVRQVSSFFEWGFNISDRLAFAEVLASGNEFYLSMNGVCESLRFDIGAISPLEDYLKEYYTRILKKLRDLEMTDSNSGDNLSF</sequence>
<keyword evidence="3 6" id="KW-0934">Plastid</keyword>
<accession>A0A9Y1MX20</accession>